<accession>A0A0M0KBP5</accession>
<evidence type="ECO:0000256" key="6">
    <source>
        <dbReference type="ARBA" id="ARBA00022723"/>
    </source>
</evidence>
<dbReference type="InterPro" id="IPR023828">
    <property type="entry name" value="Peptidase_S8_Ser-AS"/>
</dbReference>
<keyword evidence="4" id="KW-0964">Secreted</keyword>
<dbReference type="PROSITE" id="PS00136">
    <property type="entry name" value="SUBTILASE_ASP"/>
    <property type="match status" value="1"/>
</dbReference>
<dbReference type="SUPFAM" id="SSF52743">
    <property type="entry name" value="Subtilisin-like"/>
    <property type="match status" value="1"/>
</dbReference>
<feature type="domain" description="Peptidase S8/S53" evidence="14">
    <location>
        <begin position="122"/>
        <end position="363"/>
    </location>
</feature>
<feature type="chain" id="PRO_5044367099" evidence="13">
    <location>
        <begin position="25"/>
        <end position="372"/>
    </location>
</feature>
<feature type="signal peptide" evidence="13">
    <location>
        <begin position="1"/>
        <end position="24"/>
    </location>
</feature>
<evidence type="ECO:0000256" key="4">
    <source>
        <dbReference type="ARBA" id="ARBA00022525"/>
    </source>
</evidence>
<dbReference type="PROSITE" id="PS00137">
    <property type="entry name" value="SUBTILASE_HIS"/>
    <property type="match status" value="1"/>
</dbReference>
<evidence type="ECO:0000256" key="7">
    <source>
        <dbReference type="ARBA" id="ARBA00022801"/>
    </source>
</evidence>
<name>A0A0M0KBP5_ALKHA</name>
<dbReference type="Gene3D" id="3.30.70.80">
    <property type="entry name" value="Peptidase S8 propeptide/proteinase inhibitor I9"/>
    <property type="match status" value="1"/>
</dbReference>
<evidence type="ECO:0000259" key="14">
    <source>
        <dbReference type="Pfam" id="PF00082"/>
    </source>
</evidence>
<comment type="similarity">
    <text evidence="3 11 12">Belongs to the peptidase S8 family.</text>
</comment>
<keyword evidence="9" id="KW-0106">Calcium</keyword>
<keyword evidence="6" id="KW-0479">Metal-binding</keyword>
<evidence type="ECO:0000256" key="1">
    <source>
        <dbReference type="ARBA" id="ARBA00001913"/>
    </source>
</evidence>
<feature type="active site" description="Charge relay system" evidence="10 11">
    <location>
        <position position="131"/>
    </location>
</feature>
<dbReference type="InterPro" id="IPR036852">
    <property type="entry name" value="Peptidase_S8/S53_dom_sf"/>
</dbReference>
<reference evidence="15" key="1">
    <citation type="submission" date="2015-08" db="EMBL/GenBank/DDBJ databases">
        <title>Complete DNA Sequence of Pseudomonas syringae pv. actinidiae, the Causal Agent of Kiwifruit Canker Disease.</title>
        <authorList>
            <person name="Rikkerink E.H.A."/>
            <person name="Fineran P.C."/>
        </authorList>
    </citation>
    <scope>NUCLEOTIDE SEQUENCE</scope>
    <source>
        <strain evidence="15">DSM 13666</strain>
    </source>
</reference>
<keyword evidence="13" id="KW-0732">Signal</keyword>
<dbReference type="GO" id="GO:0004252">
    <property type="term" value="F:serine-type endopeptidase activity"/>
    <property type="evidence" value="ECO:0007669"/>
    <property type="project" value="UniProtKB-UniRule"/>
</dbReference>
<keyword evidence="7 11" id="KW-0378">Hydrolase</keyword>
<evidence type="ECO:0000256" key="3">
    <source>
        <dbReference type="ARBA" id="ARBA00011073"/>
    </source>
</evidence>
<organism evidence="15">
    <name type="scientific">Halalkalibacterium halodurans</name>
    <name type="common">Bacillus halodurans</name>
    <dbReference type="NCBI Taxonomy" id="86665"/>
    <lineage>
        <taxon>Bacteria</taxon>
        <taxon>Bacillati</taxon>
        <taxon>Bacillota</taxon>
        <taxon>Bacilli</taxon>
        <taxon>Bacillales</taxon>
        <taxon>Bacillaceae</taxon>
        <taxon>Halalkalibacterium (ex Joshi et al. 2022)</taxon>
    </lineage>
</organism>
<dbReference type="PRINTS" id="PR00723">
    <property type="entry name" value="SUBTILISIN"/>
</dbReference>
<dbReference type="InterPro" id="IPR022398">
    <property type="entry name" value="Peptidase_S8_His-AS"/>
</dbReference>
<evidence type="ECO:0000256" key="2">
    <source>
        <dbReference type="ARBA" id="ARBA00004613"/>
    </source>
</evidence>
<keyword evidence="8 11" id="KW-0720">Serine protease</keyword>
<dbReference type="PROSITE" id="PS51892">
    <property type="entry name" value="SUBTILASE"/>
    <property type="match status" value="1"/>
</dbReference>
<dbReference type="InterPro" id="IPR037045">
    <property type="entry name" value="S8pro/Inhibitor_I9_sf"/>
</dbReference>
<feature type="active site" description="Charge relay system" evidence="10 11">
    <location>
        <position position="318"/>
    </location>
</feature>
<dbReference type="Pfam" id="PF00082">
    <property type="entry name" value="Peptidase_S8"/>
    <property type="match status" value="1"/>
</dbReference>
<protein>
    <submittedName>
        <fullName evidence="15">Peptidase S8</fullName>
    </submittedName>
</protein>
<evidence type="ECO:0000256" key="11">
    <source>
        <dbReference type="PROSITE-ProRule" id="PRU01240"/>
    </source>
</evidence>
<evidence type="ECO:0000256" key="5">
    <source>
        <dbReference type="ARBA" id="ARBA00022670"/>
    </source>
</evidence>
<comment type="subcellular location">
    <subcellularLocation>
        <location evidence="2">Secreted</location>
    </subcellularLocation>
</comment>
<comment type="caution">
    <text evidence="15">The sequence shown here is derived from an EMBL/GenBank/DDBJ whole genome shotgun (WGS) entry which is preliminary data.</text>
</comment>
<dbReference type="EMBL" id="LILD01000014">
    <property type="protein sequence ID" value="KOO36214.1"/>
    <property type="molecule type" value="Genomic_DNA"/>
</dbReference>
<keyword evidence="5 11" id="KW-0645">Protease</keyword>
<dbReference type="PATRIC" id="fig|136160.3.peg.3699"/>
<dbReference type="InterPro" id="IPR015500">
    <property type="entry name" value="Peptidase_S8_subtilisin-rel"/>
</dbReference>
<dbReference type="GO" id="GO:0006508">
    <property type="term" value="P:proteolysis"/>
    <property type="evidence" value="ECO:0007669"/>
    <property type="project" value="UniProtKB-KW"/>
</dbReference>
<dbReference type="InterPro" id="IPR034202">
    <property type="entry name" value="Subtilisin_Carlsberg-like"/>
</dbReference>
<evidence type="ECO:0000256" key="8">
    <source>
        <dbReference type="ARBA" id="ARBA00022825"/>
    </source>
</evidence>
<dbReference type="InterPro" id="IPR000209">
    <property type="entry name" value="Peptidase_S8/S53_dom"/>
</dbReference>
<gene>
    <name evidence="15" type="ORF">AMD02_18660</name>
</gene>
<dbReference type="InterPro" id="IPR050131">
    <property type="entry name" value="Peptidase_S8_subtilisin-like"/>
</dbReference>
<evidence type="ECO:0000256" key="13">
    <source>
        <dbReference type="SAM" id="SignalP"/>
    </source>
</evidence>
<dbReference type="GO" id="GO:0046872">
    <property type="term" value="F:metal ion binding"/>
    <property type="evidence" value="ECO:0007669"/>
    <property type="project" value="UniProtKB-KW"/>
</dbReference>
<evidence type="ECO:0000313" key="15">
    <source>
        <dbReference type="EMBL" id="KOO36214.1"/>
    </source>
</evidence>
<evidence type="ECO:0000256" key="12">
    <source>
        <dbReference type="RuleBase" id="RU003355"/>
    </source>
</evidence>
<evidence type="ECO:0000256" key="10">
    <source>
        <dbReference type="PIRSR" id="PIRSR615500-1"/>
    </source>
</evidence>
<sequence>MKRRVHVLIMTILMIVLATGTAFADNREDTEDTEEYLVGFKNEAAVQAFSNNVTTSAVEVQHEYENLPVIVSELSTEVAELLENDPSVEFIEKNEKVYLDPLVMNNIQETDIPKLEERMKRGDGVKVAVLDTGIASHDDLHVIDGVSFVSVEPFYRDLNGHGTHVAGTIAAQENDEASTGIAPNVELYAVKVLNGLGAGSIASITNGIDWAISNDMDIINMSLGTNTDSEALQRAVERAHDHGILIIAAAGNSGEADEQHTIDYPARYDSVVAVGAVDGNNERASFSSYGEQLEIMAPGVEIHSTFLFNRYERLSGTSMASPHVTGAAALIKSNNPELTNEQIRKRLNTTATPLGNPFYYGHGLLNVDAALD</sequence>
<dbReference type="GeneID" id="87596250"/>
<dbReference type="InterPro" id="IPR023827">
    <property type="entry name" value="Peptidase_S8_Asp-AS"/>
</dbReference>
<dbReference type="CDD" id="cd07477">
    <property type="entry name" value="Peptidases_S8_Subtilisin_subset"/>
    <property type="match status" value="1"/>
</dbReference>
<dbReference type="PANTHER" id="PTHR43806">
    <property type="entry name" value="PEPTIDASE S8"/>
    <property type="match status" value="1"/>
</dbReference>
<comment type="cofactor">
    <cofactor evidence="1">
        <name>Ca(2+)</name>
        <dbReference type="ChEBI" id="CHEBI:29108"/>
    </cofactor>
</comment>
<feature type="active site" description="Charge relay system" evidence="10 11">
    <location>
        <position position="161"/>
    </location>
</feature>
<dbReference type="AlphaFoldDB" id="A0A0M0KBP5"/>
<dbReference type="SUPFAM" id="SSF54897">
    <property type="entry name" value="Protease propeptides/inhibitors"/>
    <property type="match status" value="1"/>
</dbReference>
<dbReference type="Gene3D" id="3.40.50.200">
    <property type="entry name" value="Peptidase S8/S53 domain"/>
    <property type="match status" value="1"/>
</dbReference>
<proteinExistence type="inferred from homology"/>
<dbReference type="GO" id="GO:0005576">
    <property type="term" value="C:extracellular region"/>
    <property type="evidence" value="ECO:0007669"/>
    <property type="project" value="UniProtKB-SubCell"/>
</dbReference>
<evidence type="ECO:0000256" key="9">
    <source>
        <dbReference type="ARBA" id="ARBA00022837"/>
    </source>
</evidence>
<dbReference type="PROSITE" id="PS00138">
    <property type="entry name" value="SUBTILASE_SER"/>
    <property type="match status" value="1"/>
</dbReference>
<dbReference type="RefSeq" id="WP_053432439.1">
    <property type="nucleotide sequence ID" value="NZ_CP040441.1"/>
</dbReference>
<dbReference type="PANTHER" id="PTHR43806:SF11">
    <property type="entry name" value="CEREVISIN-RELATED"/>
    <property type="match status" value="1"/>
</dbReference>